<reference evidence="4" key="1">
    <citation type="submission" date="2021-04" db="EMBL/GenBank/DDBJ databases">
        <title>Draft genome of Fusarium avenaceum strain F156N33, isolated from an atmospheric sample in Virginia.</title>
        <authorList>
            <person name="Yang S."/>
            <person name="Vinatzer B.A."/>
            <person name="Coleman J."/>
        </authorList>
    </citation>
    <scope>NUCLEOTIDE SEQUENCE</scope>
    <source>
        <strain evidence="4">F156N33</strain>
    </source>
</reference>
<dbReference type="Gene3D" id="4.10.240.10">
    <property type="entry name" value="Zn(2)-C6 fungal-type DNA-binding domain"/>
    <property type="match status" value="1"/>
</dbReference>
<protein>
    <recommendedName>
        <fullName evidence="3">Zn(2)-C6 fungal-type domain-containing protein</fullName>
    </recommendedName>
</protein>
<evidence type="ECO:0000313" key="5">
    <source>
        <dbReference type="Proteomes" id="UP000782241"/>
    </source>
</evidence>
<feature type="compositionally biased region" description="Low complexity" evidence="2">
    <location>
        <begin position="450"/>
        <end position="467"/>
    </location>
</feature>
<evidence type="ECO:0000256" key="1">
    <source>
        <dbReference type="ARBA" id="ARBA00023242"/>
    </source>
</evidence>
<dbReference type="InterPro" id="IPR036864">
    <property type="entry name" value="Zn2-C6_fun-type_DNA-bd_sf"/>
</dbReference>
<dbReference type="SUPFAM" id="SSF57701">
    <property type="entry name" value="Zn2/Cys6 DNA-binding domain"/>
    <property type="match status" value="1"/>
</dbReference>
<organism evidence="4 5">
    <name type="scientific">Fusarium avenaceum</name>
    <dbReference type="NCBI Taxonomy" id="40199"/>
    <lineage>
        <taxon>Eukaryota</taxon>
        <taxon>Fungi</taxon>
        <taxon>Dikarya</taxon>
        <taxon>Ascomycota</taxon>
        <taxon>Pezizomycotina</taxon>
        <taxon>Sordariomycetes</taxon>
        <taxon>Hypocreomycetidae</taxon>
        <taxon>Hypocreales</taxon>
        <taxon>Nectriaceae</taxon>
        <taxon>Fusarium</taxon>
        <taxon>Fusarium tricinctum species complex</taxon>
    </lineage>
</organism>
<dbReference type="InterPro" id="IPR021858">
    <property type="entry name" value="Fun_TF"/>
</dbReference>
<evidence type="ECO:0000256" key="2">
    <source>
        <dbReference type="SAM" id="MobiDB-lite"/>
    </source>
</evidence>
<dbReference type="CDD" id="cd00067">
    <property type="entry name" value="GAL4"/>
    <property type="match status" value="1"/>
</dbReference>
<name>A0A9P7HBK9_9HYPO</name>
<dbReference type="PANTHER" id="PTHR37540:SF9">
    <property type="entry name" value="ZN(2)-C6 FUNGAL-TYPE DOMAIN-CONTAINING PROTEIN"/>
    <property type="match status" value="1"/>
</dbReference>
<dbReference type="SMART" id="SM00066">
    <property type="entry name" value="GAL4"/>
    <property type="match status" value="1"/>
</dbReference>
<gene>
    <name evidence="4" type="ORF">KAF25_009729</name>
</gene>
<dbReference type="GO" id="GO:0000981">
    <property type="term" value="F:DNA-binding transcription factor activity, RNA polymerase II-specific"/>
    <property type="evidence" value="ECO:0007669"/>
    <property type="project" value="InterPro"/>
</dbReference>
<dbReference type="AlphaFoldDB" id="A0A9P7HBK9"/>
<evidence type="ECO:0000259" key="3">
    <source>
        <dbReference type="PROSITE" id="PS50048"/>
    </source>
</evidence>
<accession>A0A9P7HBK9</accession>
<feature type="compositionally biased region" description="Low complexity" evidence="2">
    <location>
        <begin position="103"/>
        <end position="112"/>
    </location>
</feature>
<evidence type="ECO:0000313" key="4">
    <source>
        <dbReference type="EMBL" id="KAG5665604.1"/>
    </source>
</evidence>
<feature type="region of interest" description="Disordered" evidence="2">
    <location>
        <begin position="435"/>
        <end position="467"/>
    </location>
</feature>
<dbReference type="PROSITE" id="PS50048">
    <property type="entry name" value="ZN2_CY6_FUNGAL_2"/>
    <property type="match status" value="1"/>
</dbReference>
<keyword evidence="5" id="KW-1185">Reference proteome</keyword>
<dbReference type="GO" id="GO:0008270">
    <property type="term" value="F:zinc ion binding"/>
    <property type="evidence" value="ECO:0007669"/>
    <property type="project" value="InterPro"/>
</dbReference>
<feature type="domain" description="Zn(2)-C6 fungal-type" evidence="3">
    <location>
        <begin position="24"/>
        <end position="55"/>
    </location>
</feature>
<dbReference type="PROSITE" id="PS00463">
    <property type="entry name" value="ZN2_CY6_FUNGAL_1"/>
    <property type="match status" value="1"/>
</dbReference>
<dbReference type="Pfam" id="PF11951">
    <property type="entry name" value="Fungal_trans_2"/>
    <property type="match status" value="1"/>
</dbReference>
<dbReference type="Pfam" id="PF00172">
    <property type="entry name" value="Zn_clus"/>
    <property type="match status" value="1"/>
</dbReference>
<sequence length="620" mass="69383">MLPVSEAMQMQAAPRKRAQRQTLSCHECRRRKQKCSQGQPCTNCYRRFPQPDCVYEVKSSKRNIPVAPRLPLPSVADVREGPYSHLNPATIHDTLSCLDDEPSGSSSEADSSVITSSSRPRTNIWKPFNVASTENAIKTITTHGIKAAKLSFSEEPVVNQDITSGESYRLVASPIGNSTAHLHYLPMRLTKLNKELVRIHLQLLSRFKCAVDGDPDPRNDFMNTWVPATVQDPLLLQIVLFTSSCFLSETGHMSKSLQNVHKWRVISMLNSQLKDENATMTDPLILGVVQMIADSWYWGDTHDLKCHLGGLRAMILKSGSLNKLGMRGYLAKMILINDIGMALAHEIRPSIYGRHGFAFHDSRAMPFKTAFNTPLICNWQSFRECSNSLQLHPSTAQILDDMRRVLADVLALPKTPTVEEVKKVTNTANCVYTNISDLPEDKPPLRTPFSNSSRSSSAESPESTTTETQDLPDIVYVVIRRVALMYCRAILTRSPISSTCSEQDITEIWYAIWRSGLPTWKSVLGIFVWIMIALVSNCHKIGPGRLIKTLTISTMMSIGMEDWQTFTLIVKTSFRLQRYLAGGDHGRTNDLIGGEKVVDKYGFAMKDVLPTIELPIDGEL</sequence>
<feature type="region of interest" description="Disordered" evidence="2">
    <location>
        <begin position="94"/>
        <end position="118"/>
    </location>
</feature>
<dbReference type="InterPro" id="IPR001138">
    <property type="entry name" value="Zn2Cys6_DnaBD"/>
</dbReference>
<feature type="region of interest" description="Disordered" evidence="2">
    <location>
        <begin position="1"/>
        <end position="21"/>
    </location>
</feature>
<dbReference type="EMBL" id="JAGPUO010000001">
    <property type="protein sequence ID" value="KAG5665604.1"/>
    <property type="molecule type" value="Genomic_DNA"/>
</dbReference>
<keyword evidence="1" id="KW-0539">Nucleus</keyword>
<dbReference type="Proteomes" id="UP000782241">
    <property type="component" value="Unassembled WGS sequence"/>
</dbReference>
<proteinExistence type="predicted"/>
<dbReference type="PANTHER" id="PTHR37540">
    <property type="entry name" value="TRANSCRIPTION FACTOR (ACR-2), PUTATIVE-RELATED-RELATED"/>
    <property type="match status" value="1"/>
</dbReference>
<comment type="caution">
    <text evidence="4">The sequence shown here is derived from an EMBL/GenBank/DDBJ whole genome shotgun (WGS) entry which is preliminary data.</text>
</comment>